<dbReference type="KEGG" id="pstg:E8M01_04595"/>
<dbReference type="InterPro" id="IPR000184">
    <property type="entry name" value="Bac_surfAg_D15"/>
</dbReference>
<accession>A0A4D7B0N4</accession>
<dbReference type="AlphaFoldDB" id="A0A4D7B0N4"/>
<comment type="subcellular location">
    <subcellularLocation>
        <location evidence="1">Membrane</location>
    </subcellularLocation>
</comment>
<feature type="chain" id="PRO_5020597307" evidence="4">
    <location>
        <begin position="29"/>
        <end position="656"/>
    </location>
</feature>
<gene>
    <name evidence="6" type="ORF">E8M01_04595</name>
</gene>
<dbReference type="PANTHER" id="PTHR12815:SF42">
    <property type="entry name" value="BACTERIAL SURFACE ANTIGEN (D15) DOMAIN-CONTAINING PROTEIN"/>
    <property type="match status" value="1"/>
</dbReference>
<sequence>MLVQWRVRPRAYVYALLAILSVAGHDSAYSQSFFGLFGNDQPQVVANALSYQVTVRGLDSDKDAAASINDVSILYRLRSEPPVDGDELLRRAESDLPRVVDALWGSGYYAANVSIVVGGQAIALGRPAPAGLKVLLDRFKGRAVVPVEIVVDPGPLYTFSRVEIIDQRSGRPFDPTVLPGRVVSLKANEPARTASLLAAAAQLSDHFRSRSHPFVKVIRRQPTIDHRSHQVDVVLAVDPGAVAGIGGIGVTGTRDVNPAVVRSFIYAERGDPYSPKALTDIRRSVSRIEAIGGVRVREATMLDADGNLPLDVEVTERPPRVLGASVRYSTVDGPALKAYWAHRNLFGGAERLRLDADLFYLLSNQNWIGGSHRGGFTPDNIGGRLAASFVKPALGGSRNDLLIDASILRERTEFYTSNVAAATVAIRHRFTDAFSIQGGIEGQIGQSIDPLGRNNYGLVGIPLSVTYDSTDRPLDPTRGFRVTASFTPYHGFRDAPSFFGVGRIQASTYYSLDDAARYILAVRIAFASIAGGTLADIPAPMRFYAGGGGSVRGYEYKSLGPRDAFGNVVGGKSLFEASFEARIKITDTIGIVPFVDIGQAFASSLPDGSERLRIGAGLGLRYYTAIGPIRLDFAVPIARQRGERAYAVYVSLGQAF</sequence>
<dbReference type="Gene3D" id="3.10.20.310">
    <property type="entry name" value="membrane protein fhac"/>
    <property type="match status" value="1"/>
</dbReference>
<evidence type="ECO:0000313" key="6">
    <source>
        <dbReference type="EMBL" id="QCI63580.1"/>
    </source>
</evidence>
<dbReference type="Gene3D" id="2.40.160.50">
    <property type="entry name" value="membrane protein fhac: a member of the omp85/tpsb transporter family"/>
    <property type="match status" value="1"/>
</dbReference>
<dbReference type="PANTHER" id="PTHR12815">
    <property type="entry name" value="SORTING AND ASSEMBLY MACHINERY SAMM50 PROTEIN FAMILY MEMBER"/>
    <property type="match status" value="1"/>
</dbReference>
<dbReference type="Pfam" id="PF01103">
    <property type="entry name" value="Omp85"/>
    <property type="match status" value="1"/>
</dbReference>
<keyword evidence="2" id="KW-0812">Transmembrane</keyword>
<name>A0A4D7B0N4_9HYPH</name>
<reference evidence="6 7" key="1">
    <citation type="submission" date="2019-04" db="EMBL/GenBank/DDBJ databases">
        <title>Phreatobacter aquaticus sp. nov.</title>
        <authorList>
            <person name="Choi A."/>
        </authorList>
    </citation>
    <scope>NUCLEOTIDE SEQUENCE [LARGE SCALE GENOMIC DNA]</scope>
    <source>
        <strain evidence="6 7">KCTC 52518</strain>
    </source>
</reference>
<evidence type="ECO:0000313" key="7">
    <source>
        <dbReference type="Proteomes" id="UP000298781"/>
    </source>
</evidence>
<evidence type="ECO:0000256" key="3">
    <source>
        <dbReference type="ARBA" id="ARBA00023136"/>
    </source>
</evidence>
<keyword evidence="4" id="KW-0732">Signal</keyword>
<dbReference type="Proteomes" id="UP000298781">
    <property type="component" value="Chromosome"/>
</dbReference>
<evidence type="ECO:0000256" key="4">
    <source>
        <dbReference type="SAM" id="SignalP"/>
    </source>
</evidence>
<evidence type="ECO:0000259" key="5">
    <source>
        <dbReference type="Pfam" id="PF01103"/>
    </source>
</evidence>
<feature type="signal peptide" evidence="4">
    <location>
        <begin position="1"/>
        <end position="28"/>
    </location>
</feature>
<dbReference type="EMBL" id="CP039690">
    <property type="protein sequence ID" value="QCI63580.1"/>
    <property type="molecule type" value="Genomic_DNA"/>
</dbReference>
<feature type="domain" description="Bacterial surface antigen (D15)" evidence="5">
    <location>
        <begin position="380"/>
        <end position="656"/>
    </location>
</feature>
<evidence type="ECO:0000256" key="2">
    <source>
        <dbReference type="ARBA" id="ARBA00022452"/>
    </source>
</evidence>
<dbReference type="GO" id="GO:0019867">
    <property type="term" value="C:outer membrane"/>
    <property type="evidence" value="ECO:0007669"/>
    <property type="project" value="InterPro"/>
</dbReference>
<keyword evidence="3" id="KW-0472">Membrane</keyword>
<evidence type="ECO:0000256" key="1">
    <source>
        <dbReference type="ARBA" id="ARBA00004370"/>
    </source>
</evidence>
<protein>
    <submittedName>
        <fullName evidence="6">Outer membrane protein assembly factor</fullName>
    </submittedName>
</protein>
<organism evidence="6 7">
    <name type="scientific">Phreatobacter stygius</name>
    <dbReference type="NCBI Taxonomy" id="1940610"/>
    <lineage>
        <taxon>Bacteria</taxon>
        <taxon>Pseudomonadati</taxon>
        <taxon>Pseudomonadota</taxon>
        <taxon>Alphaproteobacteria</taxon>
        <taxon>Hyphomicrobiales</taxon>
        <taxon>Phreatobacteraceae</taxon>
        <taxon>Phreatobacter</taxon>
    </lineage>
</organism>
<dbReference type="OrthoDB" id="9769707at2"/>
<keyword evidence="7" id="KW-1185">Reference proteome</keyword>
<proteinExistence type="predicted"/>
<dbReference type="InterPro" id="IPR039910">
    <property type="entry name" value="D15-like"/>
</dbReference>
<keyword evidence="2" id="KW-1134">Transmembrane beta strand</keyword>